<feature type="transmembrane region" description="Helical" evidence="2">
    <location>
        <begin position="5"/>
        <end position="22"/>
    </location>
</feature>
<keyword evidence="2" id="KW-0812">Transmembrane</keyword>
<name>A0A1F6V6R5_9BACT</name>
<keyword evidence="2" id="KW-0472">Membrane</keyword>
<proteinExistence type="predicted"/>
<keyword evidence="2" id="KW-1133">Transmembrane helix</keyword>
<feature type="compositionally biased region" description="Basic and acidic residues" evidence="1">
    <location>
        <begin position="69"/>
        <end position="82"/>
    </location>
</feature>
<evidence type="ECO:0000256" key="2">
    <source>
        <dbReference type="SAM" id="Phobius"/>
    </source>
</evidence>
<protein>
    <submittedName>
        <fullName evidence="3">Uncharacterized protein</fullName>
    </submittedName>
</protein>
<evidence type="ECO:0000256" key="1">
    <source>
        <dbReference type="SAM" id="MobiDB-lite"/>
    </source>
</evidence>
<evidence type="ECO:0000313" key="3">
    <source>
        <dbReference type="EMBL" id="OGI65209.1"/>
    </source>
</evidence>
<dbReference type="Proteomes" id="UP000177370">
    <property type="component" value="Unassembled WGS sequence"/>
</dbReference>
<accession>A0A1F6V6R5</accession>
<gene>
    <name evidence="3" type="ORF">A2647_04675</name>
</gene>
<feature type="region of interest" description="Disordered" evidence="1">
    <location>
        <begin position="62"/>
        <end position="82"/>
    </location>
</feature>
<dbReference type="EMBL" id="MFTP01000022">
    <property type="protein sequence ID" value="OGI65209.1"/>
    <property type="molecule type" value="Genomic_DNA"/>
</dbReference>
<reference evidence="3 4" key="1">
    <citation type="journal article" date="2016" name="Nat. Commun.">
        <title>Thousands of microbial genomes shed light on interconnected biogeochemical processes in an aquifer system.</title>
        <authorList>
            <person name="Anantharaman K."/>
            <person name="Brown C.T."/>
            <person name="Hug L.A."/>
            <person name="Sharon I."/>
            <person name="Castelle C.J."/>
            <person name="Probst A.J."/>
            <person name="Thomas B.C."/>
            <person name="Singh A."/>
            <person name="Wilkins M.J."/>
            <person name="Karaoz U."/>
            <person name="Brodie E.L."/>
            <person name="Williams K.H."/>
            <person name="Hubbard S.S."/>
            <person name="Banfield J.F."/>
        </authorList>
    </citation>
    <scope>NUCLEOTIDE SEQUENCE [LARGE SCALE GENOMIC DNA]</scope>
</reference>
<evidence type="ECO:0000313" key="4">
    <source>
        <dbReference type="Proteomes" id="UP000177370"/>
    </source>
</evidence>
<dbReference type="AlphaFoldDB" id="A0A1F6V6R5"/>
<comment type="caution">
    <text evidence="3">The sequence shown here is derived from an EMBL/GenBank/DDBJ whole genome shotgun (WGS) entry which is preliminary data.</text>
</comment>
<organism evidence="3 4">
    <name type="scientific">Candidatus Nomurabacteria bacterium RIFCSPHIGHO2_01_FULL_40_24b</name>
    <dbReference type="NCBI Taxonomy" id="1801739"/>
    <lineage>
        <taxon>Bacteria</taxon>
        <taxon>Candidatus Nomuraibacteriota</taxon>
    </lineage>
</organism>
<sequence length="82" mass="9624">MRRAYIFLFLGIWVAILPYLGFPHSWKNILFTISGLGIIYFSFILYGEYKGKEKQVKTFDNFSENNNFGEKEKGGEEKSEEK</sequence>
<feature type="transmembrane region" description="Helical" evidence="2">
    <location>
        <begin position="28"/>
        <end position="47"/>
    </location>
</feature>